<dbReference type="InterPro" id="IPR004130">
    <property type="entry name" value="Gpn"/>
</dbReference>
<evidence type="ECO:0000256" key="3">
    <source>
        <dbReference type="ARBA" id="ARBA00022801"/>
    </source>
</evidence>
<dbReference type="PANTHER" id="PTHR42708">
    <property type="entry name" value="ATP/GTP-BINDING PROTEIN-RELATED"/>
    <property type="match status" value="1"/>
</dbReference>
<protein>
    <submittedName>
        <fullName evidence="6">ATP-binding protein</fullName>
    </submittedName>
</protein>
<keyword evidence="4" id="KW-0342">GTP-binding</keyword>
<sequence>MAYAPSNPNEAAPGEAAPGEAAPGEAAPGEAAPGRAAPGGGEHPWFGGPAEPDAGAGARPLVTTKILIAGGFGAGKTTFVGSISEIRPLRTEEPLTDRGVGVDDLTGVQAKTTTTVAMDFGRITLSDQLLLYLFGTPGQDRFWFMWDELAAGAIGAVVLADTRRLTGSFPAIDYFERRRLPFVVAVNCFDGAQRHDPRDVAIALDLDPGVPVLLCDARRRASTKQVLIALMEHVLSWPDADDPGHDARSPDRRGPAT</sequence>
<dbReference type="GO" id="GO:0005525">
    <property type="term" value="F:GTP binding"/>
    <property type="evidence" value="ECO:0007669"/>
    <property type="project" value="UniProtKB-KW"/>
</dbReference>
<comment type="similarity">
    <text evidence="1">Belongs to the GPN-loop GTPase family.</text>
</comment>
<dbReference type="GO" id="GO:0016787">
    <property type="term" value="F:hydrolase activity"/>
    <property type="evidence" value="ECO:0007669"/>
    <property type="project" value="UniProtKB-KW"/>
</dbReference>
<dbReference type="InterPro" id="IPR027417">
    <property type="entry name" value="P-loop_NTPase"/>
</dbReference>
<dbReference type="PANTHER" id="PTHR42708:SF1">
    <property type="entry name" value="GLIDING MOTILITY PROTEIN MGLA"/>
    <property type="match status" value="1"/>
</dbReference>
<dbReference type="Pfam" id="PF03029">
    <property type="entry name" value="ATP_bind_1"/>
    <property type="match status" value="1"/>
</dbReference>
<evidence type="ECO:0000256" key="2">
    <source>
        <dbReference type="ARBA" id="ARBA00022741"/>
    </source>
</evidence>
<evidence type="ECO:0000313" key="7">
    <source>
        <dbReference type="Proteomes" id="UP000462055"/>
    </source>
</evidence>
<evidence type="ECO:0000256" key="1">
    <source>
        <dbReference type="ARBA" id="ARBA00005290"/>
    </source>
</evidence>
<keyword evidence="6" id="KW-0067">ATP-binding</keyword>
<comment type="caution">
    <text evidence="6">The sequence shown here is derived from an EMBL/GenBank/DDBJ whole genome shotgun (WGS) entry which is preliminary data.</text>
</comment>
<organism evidence="6 7">
    <name type="scientific">Actinomadura physcomitrii</name>
    <dbReference type="NCBI Taxonomy" id="2650748"/>
    <lineage>
        <taxon>Bacteria</taxon>
        <taxon>Bacillati</taxon>
        <taxon>Actinomycetota</taxon>
        <taxon>Actinomycetes</taxon>
        <taxon>Streptosporangiales</taxon>
        <taxon>Thermomonosporaceae</taxon>
        <taxon>Actinomadura</taxon>
    </lineage>
</organism>
<dbReference type="CDD" id="cd00882">
    <property type="entry name" value="Ras_like_GTPase"/>
    <property type="match status" value="1"/>
</dbReference>
<dbReference type="SUPFAM" id="SSF52540">
    <property type="entry name" value="P-loop containing nucleoside triphosphate hydrolases"/>
    <property type="match status" value="1"/>
</dbReference>
<dbReference type="GO" id="GO:0005524">
    <property type="term" value="F:ATP binding"/>
    <property type="evidence" value="ECO:0007669"/>
    <property type="project" value="UniProtKB-KW"/>
</dbReference>
<keyword evidence="2" id="KW-0547">Nucleotide-binding</keyword>
<feature type="compositionally biased region" description="Low complexity" evidence="5">
    <location>
        <begin position="47"/>
        <end position="57"/>
    </location>
</feature>
<evidence type="ECO:0000256" key="5">
    <source>
        <dbReference type="SAM" id="MobiDB-lite"/>
    </source>
</evidence>
<feature type="region of interest" description="Disordered" evidence="5">
    <location>
        <begin position="1"/>
        <end position="57"/>
    </location>
</feature>
<dbReference type="InterPro" id="IPR052705">
    <property type="entry name" value="Gliding_Motility_GTPase"/>
</dbReference>
<dbReference type="AlphaFoldDB" id="A0A6I4MUR1"/>
<feature type="compositionally biased region" description="Low complexity" evidence="5">
    <location>
        <begin position="10"/>
        <end position="36"/>
    </location>
</feature>
<dbReference type="Proteomes" id="UP000462055">
    <property type="component" value="Unassembled WGS sequence"/>
</dbReference>
<keyword evidence="7" id="KW-1185">Reference proteome</keyword>
<dbReference type="Gene3D" id="3.40.50.300">
    <property type="entry name" value="P-loop containing nucleotide triphosphate hydrolases"/>
    <property type="match status" value="1"/>
</dbReference>
<evidence type="ECO:0000313" key="6">
    <source>
        <dbReference type="EMBL" id="MWA06379.1"/>
    </source>
</evidence>
<name>A0A6I4MUR1_9ACTN</name>
<keyword evidence="3" id="KW-0378">Hydrolase</keyword>
<proteinExistence type="inferred from homology"/>
<dbReference type="EMBL" id="WBMS02000050">
    <property type="protein sequence ID" value="MWA06379.1"/>
    <property type="molecule type" value="Genomic_DNA"/>
</dbReference>
<accession>A0A6I4MUR1</accession>
<reference evidence="6" key="1">
    <citation type="submission" date="2019-12" db="EMBL/GenBank/DDBJ databases">
        <title>Actinomadura physcomitrii sp. nov., a novel actinomycete isolated from moss [Physcomitrium sphaericum (Ludw) Fuernr].</title>
        <authorList>
            <person name="Zhuang X."/>
        </authorList>
    </citation>
    <scope>NUCLEOTIDE SEQUENCE [LARGE SCALE GENOMIC DNA]</scope>
    <source>
        <strain evidence="6">LD22</strain>
    </source>
</reference>
<evidence type="ECO:0000256" key="4">
    <source>
        <dbReference type="ARBA" id="ARBA00023134"/>
    </source>
</evidence>
<gene>
    <name evidence="6" type="ORF">F8568_039755</name>
</gene>